<dbReference type="EMBL" id="CP133612">
    <property type="protein sequence ID" value="WMV09717.1"/>
    <property type="molecule type" value="Genomic_DNA"/>
</dbReference>
<dbReference type="PANTHER" id="PTHR34676">
    <property type="entry name" value="DUF4219 DOMAIN-CONTAINING PROTEIN-RELATED"/>
    <property type="match status" value="1"/>
</dbReference>
<proteinExistence type="predicted"/>
<accession>A0AAF0PRV9</accession>
<organism evidence="1 2">
    <name type="scientific">Solanum verrucosum</name>
    <dbReference type="NCBI Taxonomy" id="315347"/>
    <lineage>
        <taxon>Eukaryota</taxon>
        <taxon>Viridiplantae</taxon>
        <taxon>Streptophyta</taxon>
        <taxon>Embryophyta</taxon>
        <taxon>Tracheophyta</taxon>
        <taxon>Spermatophyta</taxon>
        <taxon>Magnoliopsida</taxon>
        <taxon>eudicotyledons</taxon>
        <taxon>Gunneridae</taxon>
        <taxon>Pentapetalae</taxon>
        <taxon>asterids</taxon>
        <taxon>lamiids</taxon>
        <taxon>Solanales</taxon>
        <taxon>Solanaceae</taxon>
        <taxon>Solanoideae</taxon>
        <taxon>Solaneae</taxon>
        <taxon>Solanum</taxon>
    </lineage>
</organism>
<dbReference type="AlphaFoldDB" id="A0AAF0PRV9"/>
<name>A0AAF0PRV9_SOLVR</name>
<dbReference type="Proteomes" id="UP001234989">
    <property type="component" value="Chromosome 1"/>
</dbReference>
<sequence length="123" mass="14572">MAAPLSLQEGRSSTKPHLFDSHYYWWWKKCMFDYIMAEDCELWDVICEGPYVLTIEVKDGDVTRVILKTRQQYNDFDKREFEKNHKARKLLMCGIGANEYDLISSCESTKEIWNSLRIVYEGT</sequence>
<gene>
    <name evidence="1" type="ORF">MTR67_003102</name>
</gene>
<evidence type="ECO:0000313" key="2">
    <source>
        <dbReference type="Proteomes" id="UP001234989"/>
    </source>
</evidence>
<keyword evidence="2" id="KW-1185">Reference proteome</keyword>
<evidence type="ECO:0000313" key="1">
    <source>
        <dbReference type="EMBL" id="WMV09717.1"/>
    </source>
</evidence>
<protein>
    <submittedName>
        <fullName evidence="1">Uncharacterized protein</fullName>
    </submittedName>
</protein>
<reference evidence="1" key="1">
    <citation type="submission" date="2023-08" db="EMBL/GenBank/DDBJ databases">
        <title>A de novo genome assembly of Solanum verrucosum Schlechtendal, a Mexican diploid species geographically isolated from the other diploid A-genome species in potato relatives.</title>
        <authorList>
            <person name="Hosaka K."/>
        </authorList>
    </citation>
    <scope>NUCLEOTIDE SEQUENCE</scope>
    <source>
        <tissue evidence="1">Young leaves</tissue>
    </source>
</reference>
<dbReference type="Pfam" id="PF14223">
    <property type="entry name" value="Retrotran_gag_2"/>
    <property type="match status" value="1"/>
</dbReference>
<dbReference type="PANTHER" id="PTHR34676:SF8">
    <property type="entry name" value="TRANSMEMBRANE PROTEIN"/>
    <property type="match status" value="1"/>
</dbReference>